<feature type="transmembrane region" description="Helical" evidence="1">
    <location>
        <begin position="90"/>
        <end position="106"/>
    </location>
</feature>
<dbReference type="GO" id="GO:0006508">
    <property type="term" value="P:proteolysis"/>
    <property type="evidence" value="ECO:0007669"/>
    <property type="project" value="UniProtKB-KW"/>
</dbReference>
<dbReference type="OrthoDB" id="28575at2157"/>
<dbReference type="GO" id="GO:0004175">
    <property type="term" value="F:endopeptidase activity"/>
    <property type="evidence" value="ECO:0007669"/>
    <property type="project" value="UniProtKB-ARBA"/>
</dbReference>
<dbReference type="AlphaFoldDB" id="A0A343TLA4"/>
<feature type="transmembrane region" description="Helical" evidence="1">
    <location>
        <begin position="58"/>
        <end position="78"/>
    </location>
</feature>
<proteinExistence type="predicted"/>
<name>A0A343TLA4_9EURY</name>
<protein>
    <submittedName>
        <fullName evidence="3">CAAX protease family protein</fullName>
    </submittedName>
</protein>
<dbReference type="KEGG" id="hdf:AArcSl_2252"/>
<feature type="transmembrane region" description="Helical" evidence="1">
    <location>
        <begin position="16"/>
        <end position="38"/>
    </location>
</feature>
<evidence type="ECO:0000313" key="4">
    <source>
        <dbReference type="Proteomes" id="UP000263012"/>
    </source>
</evidence>
<dbReference type="PANTHER" id="PTHR35797:SF1">
    <property type="entry name" value="PROTEASE"/>
    <property type="match status" value="1"/>
</dbReference>
<dbReference type="PANTHER" id="PTHR35797">
    <property type="entry name" value="PROTEASE-RELATED"/>
    <property type="match status" value="1"/>
</dbReference>
<dbReference type="EMBL" id="CP025066">
    <property type="protein sequence ID" value="AUX09876.1"/>
    <property type="molecule type" value="Genomic_DNA"/>
</dbReference>
<keyword evidence="1" id="KW-0472">Membrane</keyword>
<keyword evidence="4" id="KW-1185">Reference proteome</keyword>
<evidence type="ECO:0000259" key="2">
    <source>
        <dbReference type="Pfam" id="PF02517"/>
    </source>
</evidence>
<feature type="domain" description="CAAX prenyl protease 2/Lysostaphin resistance protein A-like" evidence="2">
    <location>
        <begin position="58"/>
        <end position="163"/>
    </location>
</feature>
<dbReference type="GeneID" id="37878606"/>
<gene>
    <name evidence="3" type="ORF">AArcSl_2252</name>
</gene>
<keyword evidence="1" id="KW-1133">Transmembrane helix</keyword>
<reference evidence="4" key="1">
    <citation type="submission" date="2017-11" db="EMBL/GenBank/DDBJ databases">
        <title>Phenotypic and genomic properties of facultatively anaerobic sulfur-reducing natronoarchaea from hypersaline soda lakes.</title>
        <authorList>
            <person name="Sorokin D.Y."/>
            <person name="Kublanov I.V."/>
            <person name="Roman P."/>
            <person name="Sinninghe Damste J.S."/>
            <person name="Golyshin P.N."/>
            <person name="Rojo D."/>
            <person name="Ciordia S."/>
            <person name="Mena M.D.C."/>
            <person name="Ferrer M."/>
            <person name="Messina E."/>
            <person name="Smedile F."/>
            <person name="La Spada G."/>
            <person name="La Cono V."/>
            <person name="Yakimov M.M."/>
        </authorList>
    </citation>
    <scope>NUCLEOTIDE SEQUENCE [LARGE SCALE GENOMIC DNA]</scope>
    <source>
        <strain evidence="4">AArc-Sl</strain>
    </source>
</reference>
<dbReference type="GO" id="GO:0080120">
    <property type="term" value="P:CAAX-box protein maturation"/>
    <property type="evidence" value="ECO:0007669"/>
    <property type="project" value="UniProtKB-ARBA"/>
</dbReference>
<dbReference type="RefSeq" id="WP_217563445.1">
    <property type="nucleotide sequence ID" value="NZ_CP025066.1"/>
</dbReference>
<evidence type="ECO:0000256" key="1">
    <source>
        <dbReference type="SAM" id="Phobius"/>
    </source>
</evidence>
<evidence type="ECO:0000313" key="3">
    <source>
        <dbReference type="EMBL" id="AUX09876.1"/>
    </source>
</evidence>
<feature type="transmembrane region" description="Helical" evidence="1">
    <location>
        <begin position="177"/>
        <end position="195"/>
    </location>
</feature>
<dbReference type="InterPro" id="IPR042150">
    <property type="entry name" value="MmRce1-like"/>
</dbReference>
<keyword evidence="3" id="KW-0378">Hydrolase</keyword>
<feature type="transmembrane region" description="Helical" evidence="1">
    <location>
        <begin position="151"/>
        <end position="171"/>
    </location>
</feature>
<keyword evidence="3" id="KW-0645">Protease</keyword>
<feature type="transmembrane region" description="Helical" evidence="1">
    <location>
        <begin position="126"/>
        <end position="144"/>
    </location>
</feature>
<accession>A0A343TLA4</accession>
<dbReference type="InterPro" id="IPR003675">
    <property type="entry name" value="Rce1/LyrA-like_dom"/>
</dbReference>
<dbReference type="Proteomes" id="UP000263012">
    <property type="component" value="Chromosome"/>
</dbReference>
<sequence length="217" mass="24492">MDLRKQLFELGRITGGWWIIIVLFYPVYNLIVAAVALLTGFTAEPLAFIDSARLFDPGAVFFLLAVVLLFPSIEEIGLRGYWFDQLQTRWSALVSSLILGTVWALWHVPLLYMSGYYEGTTFQPELWWFLPSIVLTAIIGTWVYNNTSRSVLAVILFHFFGNFTGETMGFAPEMYPSVTIGTVIVAFVLVIWFGPGSLRGRDVPRPLPDWATVRSTP</sequence>
<keyword evidence="1" id="KW-0812">Transmembrane</keyword>
<organism evidence="3 4">
    <name type="scientific">Halalkaliarchaeum desulfuricum</name>
    <dbReference type="NCBI Taxonomy" id="2055893"/>
    <lineage>
        <taxon>Archaea</taxon>
        <taxon>Methanobacteriati</taxon>
        <taxon>Methanobacteriota</taxon>
        <taxon>Stenosarchaea group</taxon>
        <taxon>Halobacteria</taxon>
        <taxon>Halobacteriales</taxon>
        <taxon>Haloferacaceae</taxon>
        <taxon>Halalkaliarchaeum</taxon>
    </lineage>
</organism>
<dbReference type="Pfam" id="PF02517">
    <property type="entry name" value="Rce1-like"/>
    <property type="match status" value="1"/>
</dbReference>